<proteinExistence type="predicted"/>
<protein>
    <recommendedName>
        <fullName evidence="3">Clr5 domain-containing protein</fullName>
    </recommendedName>
</protein>
<dbReference type="EMBL" id="JAPFFF010000058">
    <property type="protein sequence ID" value="KAK8837587.1"/>
    <property type="molecule type" value="Genomic_DNA"/>
</dbReference>
<evidence type="ECO:0000313" key="1">
    <source>
        <dbReference type="EMBL" id="KAK8837587.1"/>
    </source>
</evidence>
<dbReference type="Proteomes" id="UP001470230">
    <property type="component" value="Unassembled WGS sequence"/>
</dbReference>
<keyword evidence="2" id="KW-1185">Reference proteome</keyword>
<sequence>MTTTKHLKRNDDLDQFECWKQIVEVYGEHTNLKVLKKMVDEVVKVTGIPIKREQYRKKKGYVEYLQEHWEVAERIALGITIDPEDIKQGPLAQKHKKDDINTIIQPQQMFTPQATAQQTNYLQIQNHQILQVHPIQNQVSLNILDRSQNDEIQRDFSNIGSASNQDFDFNGMPDENMYNFFDFHVRSDDDFYI</sequence>
<evidence type="ECO:0000313" key="2">
    <source>
        <dbReference type="Proteomes" id="UP001470230"/>
    </source>
</evidence>
<name>A0ABR2GW37_9EUKA</name>
<accession>A0ABR2GW37</accession>
<comment type="caution">
    <text evidence="1">The sequence shown here is derived from an EMBL/GenBank/DDBJ whole genome shotgun (WGS) entry which is preliminary data.</text>
</comment>
<reference evidence="1 2" key="1">
    <citation type="submission" date="2024-04" db="EMBL/GenBank/DDBJ databases">
        <title>Tritrichomonas musculus Genome.</title>
        <authorList>
            <person name="Alves-Ferreira E."/>
            <person name="Grigg M."/>
            <person name="Lorenzi H."/>
            <person name="Galac M."/>
        </authorList>
    </citation>
    <scope>NUCLEOTIDE SEQUENCE [LARGE SCALE GENOMIC DNA]</scope>
    <source>
        <strain evidence="1 2">EAF2021</strain>
    </source>
</reference>
<organism evidence="1 2">
    <name type="scientific">Tritrichomonas musculus</name>
    <dbReference type="NCBI Taxonomy" id="1915356"/>
    <lineage>
        <taxon>Eukaryota</taxon>
        <taxon>Metamonada</taxon>
        <taxon>Parabasalia</taxon>
        <taxon>Tritrichomonadida</taxon>
        <taxon>Tritrichomonadidae</taxon>
        <taxon>Tritrichomonas</taxon>
    </lineage>
</organism>
<evidence type="ECO:0008006" key="3">
    <source>
        <dbReference type="Google" id="ProtNLM"/>
    </source>
</evidence>
<gene>
    <name evidence="1" type="ORF">M9Y10_036118</name>
</gene>